<reference evidence="2" key="2">
    <citation type="journal article" date="2015" name="Data Brief">
        <title>Shoot transcriptome of the giant reed, Arundo donax.</title>
        <authorList>
            <person name="Barrero R.A."/>
            <person name="Guerrero F.D."/>
            <person name="Moolhuijzen P."/>
            <person name="Goolsby J.A."/>
            <person name="Tidwell J."/>
            <person name="Bellgard S.E."/>
            <person name="Bellgard M.I."/>
        </authorList>
    </citation>
    <scope>NUCLEOTIDE SEQUENCE</scope>
    <source>
        <tissue evidence="2">Shoot tissue taken approximately 20 cm above the soil surface</tissue>
    </source>
</reference>
<feature type="region of interest" description="Disordered" evidence="1">
    <location>
        <begin position="1"/>
        <end position="21"/>
    </location>
</feature>
<name>A0A0A9AUZ5_ARUDO</name>
<proteinExistence type="predicted"/>
<dbReference type="EMBL" id="GBRH01242341">
    <property type="protein sequence ID" value="JAD55554.1"/>
    <property type="molecule type" value="Transcribed_RNA"/>
</dbReference>
<organism evidence="2">
    <name type="scientific">Arundo donax</name>
    <name type="common">Giant reed</name>
    <name type="synonym">Donax arundinaceus</name>
    <dbReference type="NCBI Taxonomy" id="35708"/>
    <lineage>
        <taxon>Eukaryota</taxon>
        <taxon>Viridiplantae</taxon>
        <taxon>Streptophyta</taxon>
        <taxon>Embryophyta</taxon>
        <taxon>Tracheophyta</taxon>
        <taxon>Spermatophyta</taxon>
        <taxon>Magnoliopsida</taxon>
        <taxon>Liliopsida</taxon>
        <taxon>Poales</taxon>
        <taxon>Poaceae</taxon>
        <taxon>PACMAD clade</taxon>
        <taxon>Arundinoideae</taxon>
        <taxon>Arundineae</taxon>
        <taxon>Arundo</taxon>
    </lineage>
</organism>
<accession>A0A0A9AUZ5</accession>
<reference evidence="2" key="1">
    <citation type="submission" date="2014-09" db="EMBL/GenBank/DDBJ databases">
        <authorList>
            <person name="Magalhaes I.L.F."/>
            <person name="Oliveira U."/>
            <person name="Santos F.R."/>
            <person name="Vidigal T.H.D.A."/>
            <person name="Brescovit A.D."/>
            <person name="Santos A.J."/>
        </authorList>
    </citation>
    <scope>NUCLEOTIDE SEQUENCE</scope>
    <source>
        <tissue evidence="2">Shoot tissue taken approximately 20 cm above the soil surface</tissue>
    </source>
</reference>
<evidence type="ECO:0000256" key="1">
    <source>
        <dbReference type="SAM" id="MobiDB-lite"/>
    </source>
</evidence>
<evidence type="ECO:0000313" key="2">
    <source>
        <dbReference type="EMBL" id="JAD55554.1"/>
    </source>
</evidence>
<protein>
    <submittedName>
        <fullName evidence="2">Uncharacterized protein</fullName>
    </submittedName>
</protein>
<sequence>MRVSSVPRLGLRASSEAGERR</sequence>
<dbReference type="AlphaFoldDB" id="A0A0A9AUZ5"/>